<comment type="caution">
    <text evidence="2">The sequence shown here is derived from an EMBL/GenBank/DDBJ whole genome shotgun (WGS) entry which is preliminary data.</text>
</comment>
<reference evidence="2 3" key="1">
    <citation type="submission" date="2024-07" db="EMBL/GenBank/DDBJ databases">
        <title>Uliginosibacterium flavum JJ3220;KACC:17644.</title>
        <authorList>
            <person name="Kim M.K."/>
        </authorList>
    </citation>
    <scope>NUCLEOTIDE SEQUENCE [LARGE SCALE GENOMIC DNA]</scope>
    <source>
        <strain evidence="2 3">KACC:17644</strain>
    </source>
</reference>
<name>A0ABV2TFZ9_9RHOO</name>
<dbReference type="InterPro" id="IPR007410">
    <property type="entry name" value="LpqE-like"/>
</dbReference>
<keyword evidence="1" id="KW-0732">Signal</keyword>
<dbReference type="EMBL" id="JBEWZI010000001">
    <property type="protein sequence ID" value="MET7012848.1"/>
    <property type="molecule type" value="Genomic_DNA"/>
</dbReference>
<dbReference type="RefSeq" id="WP_354599306.1">
    <property type="nucleotide sequence ID" value="NZ_JBEWZI010000001.1"/>
</dbReference>
<dbReference type="PANTHER" id="PTHR36302:SF1">
    <property type="entry name" value="COPPER CHAPERONE PCU(A)C"/>
    <property type="match status" value="1"/>
</dbReference>
<evidence type="ECO:0000313" key="2">
    <source>
        <dbReference type="EMBL" id="MET7012848.1"/>
    </source>
</evidence>
<feature type="chain" id="PRO_5046043235" evidence="1">
    <location>
        <begin position="23"/>
        <end position="166"/>
    </location>
</feature>
<dbReference type="SUPFAM" id="SSF110087">
    <property type="entry name" value="DR1885-like metal-binding protein"/>
    <property type="match status" value="1"/>
</dbReference>
<evidence type="ECO:0000256" key="1">
    <source>
        <dbReference type="SAM" id="SignalP"/>
    </source>
</evidence>
<dbReference type="Pfam" id="PF04314">
    <property type="entry name" value="PCuAC"/>
    <property type="match status" value="1"/>
</dbReference>
<evidence type="ECO:0000313" key="3">
    <source>
        <dbReference type="Proteomes" id="UP001549691"/>
    </source>
</evidence>
<dbReference type="Proteomes" id="UP001549691">
    <property type="component" value="Unassembled WGS sequence"/>
</dbReference>
<dbReference type="InterPro" id="IPR036182">
    <property type="entry name" value="PCuAC_sf"/>
</dbReference>
<gene>
    <name evidence="2" type="ORF">ABXR19_01520</name>
</gene>
<keyword evidence="3" id="KW-1185">Reference proteome</keyword>
<protein>
    <submittedName>
        <fullName evidence="2">Copper chaperone PCu(A)C</fullName>
    </submittedName>
</protein>
<proteinExistence type="predicted"/>
<dbReference type="InterPro" id="IPR058248">
    <property type="entry name" value="Lxx211020-like"/>
</dbReference>
<dbReference type="PANTHER" id="PTHR36302">
    <property type="entry name" value="BLR7088 PROTEIN"/>
    <property type="match status" value="1"/>
</dbReference>
<dbReference type="Gene3D" id="2.60.40.1890">
    <property type="entry name" value="PCu(A)C copper chaperone"/>
    <property type="match status" value="1"/>
</dbReference>
<feature type="signal peptide" evidence="1">
    <location>
        <begin position="1"/>
        <end position="22"/>
    </location>
</feature>
<accession>A0ABV2TFZ9</accession>
<organism evidence="2 3">
    <name type="scientific">Uliginosibacterium flavum</name>
    <dbReference type="NCBI Taxonomy" id="1396831"/>
    <lineage>
        <taxon>Bacteria</taxon>
        <taxon>Pseudomonadati</taxon>
        <taxon>Pseudomonadota</taxon>
        <taxon>Betaproteobacteria</taxon>
        <taxon>Rhodocyclales</taxon>
        <taxon>Zoogloeaceae</taxon>
        <taxon>Uliginosibacterium</taxon>
    </lineage>
</organism>
<sequence>MKNFKYFISLAALVLVSNGVSAHDYTTGTLKIIQPWTRATPPGAQAGGGFLKIENSGPADRLVSAQAGVSNVVELHTMIMEGNVMRMSKLERGIDLPAGKSVALQPGGLHIMFIELKAPLKEGEKFPLKLKFEKAGEITVEVEVQGLGVAAPVAGSAPAMGRAHQH</sequence>